<name>A0A9W9J384_9EURO</name>
<feature type="domain" description="N-acetyltransferase" evidence="9">
    <location>
        <begin position="1223"/>
        <end position="1379"/>
    </location>
</feature>
<feature type="region of interest" description="Disordered" evidence="7">
    <location>
        <begin position="306"/>
        <end position="346"/>
    </location>
</feature>
<reference evidence="10" key="1">
    <citation type="submission" date="2022-11" db="EMBL/GenBank/DDBJ databases">
        <authorList>
            <person name="Petersen C."/>
        </authorList>
    </citation>
    <scope>NUCLEOTIDE SEQUENCE</scope>
    <source>
        <strain evidence="10">IBT 16849</strain>
    </source>
</reference>
<evidence type="ECO:0000256" key="5">
    <source>
        <dbReference type="ARBA" id="ARBA00023136"/>
    </source>
</evidence>
<feature type="compositionally biased region" description="Basic residues" evidence="7">
    <location>
        <begin position="617"/>
        <end position="628"/>
    </location>
</feature>
<evidence type="ECO:0000256" key="7">
    <source>
        <dbReference type="SAM" id="MobiDB-lite"/>
    </source>
</evidence>
<feature type="region of interest" description="Disordered" evidence="7">
    <location>
        <begin position="1059"/>
        <end position="1084"/>
    </location>
</feature>
<organism evidence="10 11">
    <name type="scientific">Penicillium cf. griseofulvum</name>
    <dbReference type="NCBI Taxonomy" id="2972120"/>
    <lineage>
        <taxon>Eukaryota</taxon>
        <taxon>Fungi</taxon>
        <taxon>Dikarya</taxon>
        <taxon>Ascomycota</taxon>
        <taxon>Pezizomycotina</taxon>
        <taxon>Eurotiomycetes</taxon>
        <taxon>Eurotiomycetidae</taxon>
        <taxon>Eurotiales</taxon>
        <taxon>Aspergillaceae</taxon>
        <taxon>Penicillium</taxon>
    </lineage>
</organism>
<dbReference type="GO" id="GO:0016747">
    <property type="term" value="F:acyltransferase activity, transferring groups other than amino-acyl groups"/>
    <property type="evidence" value="ECO:0007669"/>
    <property type="project" value="InterPro"/>
</dbReference>
<dbReference type="Proteomes" id="UP001150879">
    <property type="component" value="Unassembled WGS sequence"/>
</dbReference>
<dbReference type="EMBL" id="JAPQKP010000005">
    <property type="protein sequence ID" value="KAJ5188974.1"/>
    <property type="molecule type" value="Genomic_DNA"/>
</dbReference>
<sequence length="1381" mass="155386">MYSDPRIIGEEVNSRRRPSTWQFRLGSSKPMLPLTSVCGQLLFFLFLVNTLASALAFLDSVVVWVLRTVAMFQVPLPFDDPRVPCLTPSQRLREAIDSRIAEEQARQKSAQDSIERSNTARRPPGRNQSPSRRSRPRRNTGTPVRGPDPKEFEAEFTIGDDDESSRSGTPQADTPETASEVGPSKGESEMVEGKPAETPEKESGQEIEAKETPPVLPPDVRAKLRRLDKLESRYQELLKAYRTAHSRVLSIEPFEAALRENTPLTSIGEPKAFTEYLNQSTLKSDMVMEELKRVTEEREDFRKKFEEAQQATKEALDEVTGLKKEKPQTHTLTGPDGTEEQTSEEFFSFDNEVPRLEGELKEKQEEVESLTTEVEKLKRDMSVTRESTEGMVQNLETATRELVELRDTKDNLDAEIKTLQNSKKADVDDLKAKLATAESSLKSTTSEVEKLKSQLKEKGEEIDKLQKQASERTEPDSDLTAQLETTKEEKKSNEKKLVVLQGLVDGLRSQLKNTESSVAKLKSEIDEKCKTSAKLQDIFNFVDENLKENAMWVSAREKVFAGEAADFNEVVKTLAPVKAEHASSIHAPAPAPAPAPALAPTEEEIQPAQATGGGNGGKKKNKKKKKKGGKADESSKPADAAPAEQSPQDAPATATNELDELKQKIESLIQQLSEKEAAIERLSSKLKGEDNLKEEIESLRDDLVNIGQEHVTAKDKIKELSAEKSSLEKTISKLEKDLGELRTSNASTSADSEKVHSSLKEEFNNLKVRSATLETDLSAAQQLAATRFKDLTDLRETLQKVQPELRSLRAESSELKTLKETLTSKNSELKALEGKHEDLRAELKASKSKISERDTEVGTLNKKIRQETDSRLKAEENLTVAQSNLRSAESKKQDAINARDKTTGDLSKAQDALKSTRAKMREMDEQISQLNKELGNLRDEIQLKTAQHTSAQSLMNSMRDQTTEVAMQMKEARERCESLEEELADAHRLLSERTREGETMRRLLNDIEGRSEAKVRDFKERMEAAIEERDRVEDEASTQGRRRAREVEELKAKVREAERALRTAEQDKEELEQSQKDWRRRRDELESVSEKSSLEVTEIRQAMAGLRDALDESEKQVRDLEKDKAELRRSVEETNNRLEKLRRSHKTLGEDVRLRGSPSRQSSRSSLDSGSRRAVVSPGRSESLVGPPSNASIDYMYLKNVLLQFLEQKDKNYQKQLIPVDVPLILQFICELADYEKALHEVEATEESLLATLSFPDTPPRRGAVYTALITPPPTAETPNPIPVGMALYFYNYSTWRSAPGIYLEDLYVQPSARGNGYGFKLLKYLAKQVLEVSGRRLEWSVLTWNEPSIKFYEQVGARGMDEWMKMMLEGDALTRLAEGA</sequence>
<dbReference type="SUPFAM" id="SSF55729">
    <property type="entry name" value="Acyl-CoA N-acyltransferases (Nat)"/>
    <property type="match status" value="1"/>
</dbReference>
<comment type="subcellular location">
    <subcellularLocation>
        <location evidence="2">Cytoplasm</location>
    </subcellularLocation>
    <subcellularLocation>
        <location evidence="1">Endomembrane system</location>
        <topology evidence="1">Peripheral membrane protein</topology>
    </subcellularLocation>
</comment>
<evidence type="ECO:0000256" key="6">
    <source>
        <dbReference type="SAM" id="Coils"/>
    </source>
</evidence>
<feature type="compositionally biased region" description="Polar residues" evidence="7">
    <location>
        <begin position="166"/>
        <end position="177"/>
    </location>
</feature>
<dbReference type="InterPro" id="IPR051952">
    <property type="entry name" value="Golgi-autophagy_related"/>
</dbReference>
<protein>
    <recommendedName>
        <fullName evidence="9">N-acetyltransferase domain-containing protein</fullName>
    </recommendedName>
</protein>
<feature type="compositionally biased region" description="Basic and acidic residues" evidence="7">
    <location>
        <begin position="186"/>
        <end position="211"/>
    </location>
</feature>
<feature type="coiled-coil region" evidence="6">
    <location>
        <begin position="504"/>
        <end position="531"/>
    </location>
</feature>
<comment type="caution">
    <text evidence="10">The sequence shown here is derived from an EMBL/GenBank/DDBJ whole genome shotgun (WGS) entry which is preliminary data.</text>
</comment>
<dbReference type="CDD" id="cd04301">
    <property type="entry name" value="NAT_SF"/>
    <property type="match status" value="1"/>
</dbReference>
<dbReference type="Gene3D" id="3.40.630.30">
    <property type="match status" value="1"/>
</dbReference>
<feature type="transmembrane region" description="Helical" evidence="8">
    <location>
        <begin position="41"/>
        <end position="66"/>
    </location>
</feature>
<reference evidence="10" key="2">
    <citation type="journal article" date="2023" name="IMA Fungus">
        <title>Comparative genomic study of the Penicillium genus elucidates a diverse pangenome and 15 lateral gene transfer events.</title>
        <authorList>
            <person name="Petersen C."/>
            <person name="Sorensen T."/>
            <person name="Nielsen M.R."/>
            <person name="Sondergaard T.E."/>
            <person name="Sorensen J.L."/>
            <person name="Fitzpatrick D.A."/>
            <person name="Frisvad J.C."/>
            <person name="Nielsen K.L."/>
        </authorList>
    </citation>
    <scope>NUCLEOTIDE SEQUENCE</scope>
    <source>
        <strain evidence="10">IBT 16849</strain>
    </source>
</reference>
<feature type="compositionally biased region" description="Low complexity" evidence="7">
    <location>
        <begin position="121"/>
        <end position="131"/>
    </location>
</feature>
<dbReference type="Pfam" id="PF00583">
    <property type="entry name" value="Acetyltransf_1"/>
    <property type="match status" value="1"/>
</dbReference>
<gene>
    <name evidence="10" type="ORF">N7472_007988</name>
</gene>
<evidence type="ECO:0000256" key="2">
    <source>
        <dbReference type="ARBA" id="ARBA00004496"/>
    </source>
</evidence>
<dbReference type="InterPro" id="IPR000237">
    <property type="entry name" value="GRIP_dom"/>
</dbReference>
<feature type="compositionally biased region" description="Basic and acidic residues" evidence="7">
    <location>
        <begin position="1136"/>
        <end position="1154"/>
    </location>
</feature>
<feature type="compositionally biased region" description="Basic and acidic residues" evidence="7">
    <location>
        <begin position="888"/>
        <end position="903"/>
    </location>
</feature>
<keyword evidence="5 8" id="KW-0472">Membrane</keyword>
<feature type="region of interest" description="Disordered" evidence="7">
    <location>
        <begin position="883"/>
        <end position="907"/>
    </location>
</feature>
<feature type="compositionally biased region" description="Polar residues" evidence="7">
    <location>
        <begin position="645"/>
        <end position="656"/>
    </location>
</feature>
<evidence type="ECO:0000259" key="9">
    <source>
        <dbReference type="PROSITE" id="PS51186"/>
    </source>
</evidence>
<evidence type="ECO:0000256" key="3">
    <source>
        <dbReference type="ARBA" id="ARBA00022490"/>
    </source>
</evidence>
<dbReference type="Pfam" id="PF01465">
    <property type="entry name" value="GRIP"/>
    <property type="match status" value="1"/>
</dbReference>
<evidence type="ECO:0000256" key="8">
    <source>
        <dbReference type="SAM" id="Phobius"/>
    </source>
</evidence>
<feature type="region of interest" description="Disordered" evidence="7">
    <location>
        <begin position="102"/>
        <end position="219"/>
    </location>
</feature>
<evidence type="ECO:0000313" key="11">
    <source>
        <dbReference type="Proteomes" id="UP001150879"/>
    </source>
</evidence>
<proteinExistence type="predicted"/>
<dbReference type="FunFam" id="3.40.630.30:FF:000086">
    <property type="entry name" value="Acetyltransferase, GNAT family, putative"/>
    <property type="match status" value="1"/>
</dbReference>
<feature type="region of interest" description="Disordered" evidence="7">
    <location>
        <begin position="1136"/>
        <end position="1186"/>
    </location>
</feature>
<keyword evidence="3" id="KW-0963">Cytoplasm</keyword>
<dbReference type="PANTHER" id="PTHR23157:SF25">
    <property type="entry name" value="GRIP AND COILED-COIL DOMAIN-CONTAINING PROTEIN 1"/>
    <property type="match status" value="1"/>
</dbReference>
<keyword evidence="4 6" id="KW-0175">Coiled coil</keyword>
<dbReference type="GO" id="GO:0005794">
    <property type="term" value="C:Golgi apparatus"/>
    <property type="evidence" value="ECO:0007669"/>
    <property type="project" value="TreeGrafter"/>
</dbReference>
<feature type="compositionally biased region" description="Basic and acidic residues" evidence="7">
    <location>
        <begin position="447"/>
        <end position="475"/>
    </location>
</feature>
<dbReference type="PROSITE" id="PS51186">
    <property type="entry name" value="GNAT"/>
    <property type="match status" value="1"/>
</dbReference>
<accession>A0A9W9J384</accession>
<keyword evidence="8" id="KW-0812">Transmembrane</keyword>
<dbReference type="PANTHER" id="PTHR23157">
    <property type="entry name" value="GRIP AND COILED-COIL DOMAIN-CONTAINING PROTEIN 1"/>
    <property type="match status" value="1"/>
</dbReference>
<dbReference type="Gene3D" id="1.10.287.1490">
    <property type="match status" value="3"/>
</dbReference>
<keyword evidence="8" id="KW-1133">Transmembrane helix</keyword>
<feature type="region of interest" description="Disordered" evidence="7">
    <location>
        <begin position="606"/>
        <end position="661"/>
    </location>
</feature>
<dbReference type="InterPro" id="IPR000182">
    <property type="entry name" value="GNAT_dom"/>
</dbReference>
<dbReference type="SUPFAM" id="SSF90257">
    <property type="entry name" value="Myosin rod fragments"/>
    <property type="match status" value="1"/>
</dbReference>
<evidence type="ECO:0000256" key="4">
    <source>
        <dbReference type="ARBA" id="ARBA00023054"/>
    </source>
</evidence>
<dbReference type="OrthoDB" id="1926336at2759"/>
<feature type="compositionally biased region" description="Low complexity" evidence="7">
    <location>
        <begin position="1155"/>
        <end position="1173"/>
    </location>
</feature>
<feature type="region of interest" description="Disordered" evidence="7">
    <location>
        <begin position="438"/>
        <end position="494"/>
    </location>
</feature>
<feature type="compositionally biased region" description="Basic and acidic residues" evidence="7">
    <location>
        <begin position="314"/>
        <end position="328"/>
    </location>
</feature>
<dbReference type="InterPro" id="IPR016181">
    <property type="entry name" value="Acyl_CoA_acyltransferase"/>
</dbReference>
<keyword evidence="11" id="KW-1185">Reference proteome</keyword>
<feature type="compositionally biased region" description="Basic and acidic residues" evidence="7">
    <location>
        <begin position="485"/>
        <end position="494"/>
    </location>
</feature>
<feature type="coiled-coil region" evidence="6">
    <location>
        <begin position="220"/>
        <end position="247"/>
    </location>
</feature>
<evidence type="ECO:0000313" key="10">
    <source>
        <dbReference type="EMBL" id="KAJ5188974.1"/>
    </source>
</evidence>
<evidence type="ECO:0000256" key="1">
    <source>
        <dbReference type="ARBA" id="ARBA00004184"/>
    </source>
</evidence>